<dbReference type="EMBL" id="OZ023703">
    <property type="protein sequence ID" value="CAK9871124.1"/>
    <property type="molecule type" value="Genomic_DNA"/>
</dbReference>
<evidence type="ECO:0000313" key="1">
    <source>
        <dbReference type="EMBL" id="CAK9871124.1"/>
    </source>
</evidence>
<gene>
    <name evidence="1" type="ORF">CSSPJE1EN2_LOCUS13792</name>
</gene>
<proteinExistence type="predicted"/>
<sequence>MGFAEAEWPHDSTWADLIQQLEVELEEKVLKYKLTFKDQPKLEWSWQEVTSRGGVECTILAHIDTGASVLSIQNKRHLHWKVLELIPRMNNDVEFVAPAHNLLMKAETENLTRQESKNRATSIQASPQAARKKCFTKLDILTLVTTRLDDTAPTCDEIIRQDDDQ</sequence>
<protein>
    <submittedName>
        <fullName evidence="1">Uncharacterized protein</fullName>
    </submittedName>
</protein>
<reference evidence="1 2" key="1">
    <citation type="submission" date="2024-03" db="EMBL/GenBank/DDBJ databases">
        <authorList>
            <consortium name="ELIXIR-Norway"/>
            <consortium name="Elixir Norway"/>
        </authorList>
    </citation>
    <scope>NUCLEOTIDE SEQUENCE [LARGE SCALE GENOMIC DNA]</scope>
</reference>
<accession>A0ABP1B7R8</accession>
<dbReference type="Proteomes" id="UP001497522">
    <property type="component" value="Chromosome 2"/>
</dbReference>
<name>A0ABP1B7R8_9BRYO</name>
<organism evidence="1 2">
    <name type="scientific">Sphagnum jensenii</name>
    <dbReference type="NCBI Taxonomy" id="128206"/>
    <lineage>
        <taxon>Eukaryota</taxon>
        <taxon>Viridiplantae</taxon>
        <taxon>Streptophyta</taxon>
        <taxon>Embryophyta</taxon>
        <taxon>Bryophyta</taxon>
        <taxon>Sphagnophytina</taxon>
        <taxon>Sphagnopsida</taxon>
        <taxon>Sphagnales</taxon>
        <taxon>Sphagnaceae</taxon>
        <taxon>Sphagnum</taxon>
    </lineage>
</organism>
<evidence type="ECO:0000313" key="2">
    <source>
        <dbReference type="Proteomes" id="UP001497522"/>
    </source>
</evidence>
<keyword evidence="2" id="KW-1185">Reference proteome</keyword>